<keyword evidence="2" id="KW-1185">Reference proteome</keyword>
<dbReference type="PATRIC" id="fig|466.6.peg.1416"/>
<proteinExistence type="predicted"/>
<comment type="caution">
    <text evidence="1">The sequence shown here is derived from an EMBL/GenBank/DDBJ whole genome shotgun (WGS) entry which is preliminary data.</text>
</comment>
<protein>
    <submittedName>
        <fullName evidence="1">Uncharacterized protein</fullName>
    </submittedName>
</protein>
<sequence>MKNSIIENYLHLLKTSKFISSKQKQLAADLSNKLPYISTVRELHALFSQYSKLSHSNFIFNLFCCFFSPFEESTPFIQLKERNLRDLSALLEDWNDFLMKQETLKRKIHNRLVDLPHQNESEPLVRLIRKLFEHPHCSMNRQAYSLLVHLNSAHLESALATLAKLPPATPKNLRKGDFGAPVTTDHTALDADHTACLGLLANNSAAYVSDTPDWMLANSLLQVALQMYDDFHNKDLEIEHVPSMKEETEHHYPSSSICAI</sequence>
<dbReference type="EMBL" id="LNYL01000033">
    <property type="protein sequence ID" value="KTD27091.1"/>
    <property type="molecule type" value="Genomic_DNA"/>
</dbReference>
<dbReference type="AlphaFoldDB" id="A0A0W0W4H7"/>
<evidence type="ECO:0000313" key="2">
    <source>
        <dbReference type="Proteomes" id="UP000054908"/>
    </source>
</evidence>
<accession>A0A0W0W4H7</accession>
<name>A0A0W0W4H7_9GAMM</name>
<dbReference type="Proteomes" id="UP000054908">
    <property type="component" value="Unassembled WGS sequence"/>
</dbReference>
<dbReference type="OrthoDB" id="5657205at2"/>
<dbReference type="STRING" id="466.Lmac_1339"/>
<organism evidence="1 2">
    <name type="scientific">Legionella maceachernii</name>
    <dbReference type="NCBI Taxonomy" id="466"/>
    <lineage>
        <taxon>Bacteria</taxon>
        <taxon>Pseudomonadati</taxon>
        <taxon>Pseudomonadota</taxon>
        <taxon>Gammaproteobacteria</taxon>
        <taxon>Legionellales</taxon>
        <taxon>Legionellaceae</taxon>
        <taxon>Legionella</taxon>
    </lineage>
</organism>
<evidence type="ECO:0000313" key="1">
    <source>
        <dbReference type="EMBL" id="KTD27091.1"/>
    </source>
</evidence>
<gene>
    <name evidence="1" type="ORF">Lmac_1339</name>
</gene>
<reference evidence="1 2" key="1">
    <citation type="submission" date="2015-11" db="EMBL/GenBank/DDBJ databases">
        <title>Genomic analysis of 38 Legionella species identifies large and diverse effector repertoires.</title>
        <authorList>
            <person name="Burstein D."/>
            <person name="Amaro F."/>
            <person name="Zusman T."/>
            <person name="Lifshitz Z."/>
            <person name="Cohen O."/>
            <person name="Gilbert J.A."/>
            <person name="Pupko T."/>
            <person name="Shuman H.A."/>
            <person name="Segal G."/>
        </authorList>
    </citation>
    <scope>NUCLEOTIDE SEQUENCE [LARGE SCALE GENOMIC DNA]</scope>
    <source>
        <strain evidence="1 2">PX-1-G2-E2</strain>
    </source>
</reference>
<dbReference type="RefSeq" id="WP_058452117.1">
    <property type="nucleotide sequence ID" value="NZ_CAAAIB010000009.1"/>
</dbReference>